<dbReference type="InterPro" id="IPR020097">
    <property type="entry name" value="PsdUridine_synth_TruA_a/b_dom"/>
</dbReference>
<reference evidence="9 10" key="1">
    <citation type="journal article" date="2005" name="Nucleic Acids Res.">
        <title>Genomic blueprint of Hahella chejuensis, a marine microbe producing an algicidal agent.</title>
        <authorList>
            <person name="Jeong H."/>
            <person name="Yim J.H."/>
            <person name="Lee C."/>
            <person name="Choi S.-H."/>
            <person name="Park Y.K."/>
            <person name="Yoon S.H."/>
            <person name="Hur C.-G."/>
            <person name="Kang H.-Y."/>
            <person name="Kim D."/>
            <person name="Lee H.H."/>
            <person name="Park K.H."/>
            <person name="Park S.-H."/>
            <person name="Park H.-S."/>
            <person name="Lee H.K."/>
            <person name="Oh T.K."/>
            <person name="Kim J.F."/>
        </authorList>
    </citation>
    <scope>NUCLEOTIDE SEQUENCE [LARGE SCALE GENOMIC DNA]</scope>
    <source>
        <strain evidence="9 10">KCTC 2396</strain>
    </source>
</reference>
<dbReference type="EC" id="5.4.99.12" evidence="4"/>
<comment type="function">
    <text evidence="4">Formation of pseudouridine at positions 38, 39 and 40 in the anticodon stem and loop of transfer RNAs.</text>
</comment>
<dbReference type="PANTHER" id="PTHR11142:SF0">
    <property type="entry name" value="TRNA PSEUDOURIDINE SYNTHASE-LIKE 1"/>
    <property type="match status" value="1"/>
</dbReference>
<dbReference type="HOGENOM" id="CLU_014673_0_2_6"/>
<dbReference type="OrthoDB" id="9811823at2"/>
<sequence length="283" mass="30859">MNPTSSNQSLYPLSNDLLPDTGRVALVLGYDGSRYHGWQAQNSGVPSVQAEVESALAKVADHPVSVVCAGRTDAGVHAVNQVVHFETKALRSPYSWAMGVNHFLPADVSVSWAGAVPEDFHARYTATSRSYRYVIYNHPIRPAWLNNSVTWNYRPLDVESMSAAGAHLIGENDFSAFRGSDCQSKSPFRNLTRLEVSRFGDMVVIEVEANAFLHHMVRNISGTLMAVGTGKKPSDWVADVLASKKRSKAGVTAPPFGLYLTSVTYPETFAIPSLRKGPFFLGA</sequence>
<dbReference type="Gene3D" id="3.30.70.660">
    <property type="entry name" value="Pseudouridine synthase I, catalytic domain, C-terminal subdomain"/>
    <property type="match status" value="1"/>
</dbReference>
<protein>
    <recommendedName>
        <fullName evidence="4">tRNA pseudouridine synthase A</fullName>
        <ecNumber evidence="4">5.4.99.12</ecNumber>
    </recommendedName>
    <alternativeName>
        <fullName evidence="4">tRNA pseudouridine(38-40) synthase</fullName>
    </alternativeName>
    <alternativeName>
        <fullName evidence="4">tRNA pseudouridylate synthase I</fullName>
    </alternativeName>
    <alternativeName>
        <fullName evidence="4">tRNA-uridine isomerase I</fullName>
    </alternativeName>
</protein>
<feature type="domain" description="Pseudouridine synthase I TruA alpha/beta" evidence="8">
    <location>
        <begin position="30"/>
        <end position="124"/>
    </location>
</feature>
<keyword evidence="3 4" id="KW-0413">Isomerase</keyword>
<dbReference type="PIRSF" id="PIRSF001430">
    <property type="entry name" value="tRNA_psdUrid_synth"/>
    <property type="match status" value="1"/>
</dbReference>
<dbReference type="CDD" id="cd02570">
    <property type="entry name" value="PseudoU_synth_EcTruA"/>
    <property type="match status" value="1"/>
</dbReference>
<evidence type="ECO:0000256" key="3">
    <source>
        <dbReference type="ARBA" id="ARBA00023235"/>
    </source>
</evidence>
<feature type="active site" description="Nucleophile" evidence="4 5">
    <location>
        <position position="73"/>
    </location>
</feature>
<dbReference type="STRING" id="349521.HCH_02434"/>
<accession>Q2SJD3</accession>
<dbReference type="InterPro" id="IPR001406">
    <property type="entry name" value="PsdUridine_synth_TruA"/>
</dbReference>
<evidence type="ECO:0000259" key="8">
    <source>
        <dbReference type="Pfam" id="PF01416"/>
    </source>
</evidence>
<evidence type="ECO:0000256" key="4">
    <source>
        <dbReference type="HAMAP-Rule" id="MF_00171"/>
    </source>
</evidence>
<proteinExistence type="inferred from homology"/>
<dbReference type="eggNOG" id="COG0101">
    <property type="taxonomic scope" value="Bacteria"/>
</dbReference>
<dbReference type="PANTHER" id="PTHR11142">
    <property type="entry name" value="PSEUDOURIDYLATE SYNTHASE"/>
    <property type="match status" value="1"/>
</dbReference>
<gene>
    <name evidence="4 9" type="primary">truA</name>
    <name evidence="9" type="ordered locus">HCH_02434</name>
</gene>
<keyword evidence="9" id="KW-0456">Lyase</keyword>
<evidence type="ECO:0000256" key="5">
    <source>
        <dbReference type="PIRSR" id="PIRSR001430-1"/>
    </source>
</evidence>
<dbReference type="GO" id="GO:0016829">
    <property type="term" value="F:lyase activity"/>
    <property type="evidence" value="ECO:0007669"/>
    <property type="project" value="UniProtKB-KW"/>
</dbReference>
<dbReference type="EMBL" id="CP000155">
    <property type="protein sequence ID" value="ABC29241.1"/>
    <property type="molecule type" value="Genomic_DNA"/>
</dbReference>
<dbReference type="NCBIfam" id="TIGR00071">
    <property type="entry name" value="hisT_truA"/>
    <property type="match status" value="1"/>
</dbReference>
<comment type="catalytic activity">
    <reaction evidence="4 7">
        <text>uridine(38/39/40) in tRNA = pseudouridine(38/39/40) in tRNA</text>
        <dbReference type="Rhea" id="RHEA:22376"/>
        <dbReference type="Rhea" id="RHEA-COMP:10085"/>
        <dbReference type="Rhea" id="RHEA-COMP:10087"/>
        <dbReference type="ChEBI" id="CHEBI:65314"/>
        <dbReference type="ChEBI" id="CHEBI:65315"/>
        <dbReference type="EC" id="5.4.99.12"/>
    </reaction>
</comment>
<dbReference type="KEGG" id="hch:HCH_02434"/>
<dbReference type="Gene3D" id="3.30.70.580">
    <property type="entry name" value="Pseudouridine synthase I, catalytic domain, N-terminal subdomain"/>
    <property type="match status" value="1"/>
</dbReference>
<dbReference type="AlphaFoldDB" id="Q2SJD3"/>
<comment type="caution">
    <text evidence="4">Lacks conserved residue(s) required for the propagation of feature annotation.</text>
</comment>
<feature type="domain" description="Pseudouridine synthase I TruA alpha/beta" evidence="8">
    <location>
        <begin position="166"/>
        <end position="266"/>
    </location>
</feature>
<feature type="binding site" evidence="4 6">
    <location>
        <position position="131"/>
    </location>
    <ligand>
        <name>substrate</name>
    </ligand>
</feature>
<dbReference type="GO" id="GO:0160147">
    <property type="term" value="F:tRNA pseudouridine(38-40) synthase activity"/>
    <property type="evidence" value="ECO:0007669"/>
    <property type="project" value="UniProtKB-EC"/>
</dbReference>
<dbReference type="RefSeq" id="WP_011396310.1">
    <property type="nucleotide sequence ID" value="NC_007645.1"/>
</dbReference>
<evidence type="ECO:0000256" key="7">
    <source>
        <dbReference type="RuleBase" id="RU003792"/>
    </source>
</evidence>
<evidence type="ECO:0000256" key="1">
    <source>
        <dbReference type="ARBA" id="ARBA00009375"/>
    </source>
</evidence>
<comment type="similarity">
    <text evidence="1 4 7">Belongs to the tRNA pseudouridine synthase TruA family.</text>
</comment>
<dbReference type="GO" id="GO:0031119">
    <property type="term" value="P:tRNA pseudouridine synthesis"/>
    <property type="evidence" value="ECO:0007669"/>
    <property type="project" value="UniProtKB-UniRule"/>
</dbReference>
<dbReference type="SUPFAM" id="SSF55120">
    <property type="entry name" value="Pseudouridine synthase"/>
    <property type="match status" value="1"/>
</dbReference>
<dbReference type="HAMAP" id="MF_00171">
    <property type="entry name" value="TruA"/>
    <property type="match status" value="1"/>
</dbReference>
<keyword evidence="2 4" id="KW-0819">tRNA processing</keyword>
<comment type="subunit">
    <text evidence="4">Homodimer.</text>
</comment>
<evidence type="ECO:0000313" key="10">
    <source>
        <dbReference type="Proteomes" id="UP000000238"/>
    </source>
</evidence>
<dbReference type="InterPro" id="IPR020095">
    <property type="entry name" value="PsdUridine_synth_TruA_C"/>
</dbReference>
<dbReference type="InterPro" id="IPR020103">
    <property type="entry name" value="PsdUridine_synth_cat_dom_sf"/>
</dbReference>
<evidence type="ECO:0000313" key="9">
    <source>
        <dbReference type="EMBL" id="ABC29241.1"/>
    </source>
</evidence>
<evidence type="ECO:0000256" key="6">
    <source>
        <dbReference type="PIRSR" id="PIRSR001430-2"/>
    </source>
</evidence>
<keyword evidence="10" id="KW-1185">Reference proteome</keyword>
<organism evidence="9 10">
    <name type="scientific">Hahella chejuensis (strain KCTC 2396)</name>
    <dbReference type="NCBI Taxonomy" id="349521"/>
    <lineage>
        <taxon>Bacteria</taxon>
        <taxon>Pseudomonadati</taxon>
        <taxon>Pseudomonadota</taxon>
        <taxon>Gammaproteobacteria</taxon>
        <taxon>Oceanospirillales</taxon>
        <taxon>Hahellaceae</taxon>
        <taxon>Hahella</taxon>
    </lineage>
</organism>
<dbReference type="FunFam" id="3.30.70.580:FF:000001">
    <property type="entry name" value="tRNA pseudouridine synthase A"/>
    <property type="match status" value="1"/>
</dbReference>
<dbReference type="Pfam" id="PF01416">
    <property type="entry name" value="PseudoU_synth_1"/>
    <property type="match status" value="2"/>
</dbReference>
<name>Q2SJD3_HAHCH</name>
<dbReference type="InterPro" id="IPR020094">
    <property type="entry name" value="TruA/RsuA/RluB/E/F_N"/>
</dbReference>
<dbReference type="GO" id="GO:0003723">
    <property type="term" value="F:RNA binding"/>
    <property type="evidence" value="ECO:0007669"/>
    <property type="project" value="InterPro"/>
</dbReference>
<dbReference type="Proteomes" id="UP000000238">
    <property type="component" value="Chromosome"/>
</dbReference>
<evidence type="ECO:0000256" key="2">
    <source>
        <dbReference type="ARBA" id="ARBA00022694"/>
    </source>
</evidence>